<evidence type="ECO:0000313" key="1">
    <source>
        <dbReference type="EMBL" id="TSS48094.1"/>
    </source>
</evidence>
<dbReference type="Gene3D" id="2.130.10.10">
    <property type="entry name" value="YVTN repeat-like/Quinoprotein amine dehydrogenase"/>
    <property type="match status" value="1"/>
</dbReference>
<dbReference type="SUPFAM" id="SSF101912">
    <property type="entry name" value="Sema domain"/>
    <property type="match status" value="1"/>
</dbReference>
<proteinExistence type="predicted"/>
<dbReference type="OrthoDB" id="9396450at2759"/>
<dbReference type="InterPro" id="IPR015943">
    <property type="entry name" value="WD40/YVTN_repeat-like_dom_sf"/>
</dbReference>
<evidence type="ECO:0000313" key="2">
    <source>
        <dbReference type="Proteomes" id="UP000319801"/>
    </source>
</evidence>
<dbReference type="GO" id="GO:0007399">
    <property type="term" value="P:nervous system development"/>
    <property type="evidence" value="ECO:0007669"/>
    <property type="project" value="UniProtKB-ARBA"/>
</dbReference>
<protein>
    <submittedName>
        <fullName evidence="1">Plexin-A2</fullName>
    </submittedName>
</protein>
<dbReference type="AlphaFoldDB" id="A0A556V2S7"/>
<sequence>MQAYLGVISVCVDTGLSDIRLSYPTPPVRSGSRWSQEGRKIRVDGPPYGGVQYETVSVIKDRSPILRDMAFSLDHNYIYVMSERQFCSVFLCSVLF</sequence>
<organism evidence="1 2">
    <name type="scientific">Bagarius yarrelli</name>
    <name type="common">Goonch</name>
    <name type="synonym">Bagrus yarrelli</name>
    <dbReference type="NCBI Taxonomy" id="175774"/>
    <lineage>
        <taxon>Eukaryota</taxon>
        <taxon>Metazoa</taxon>
        <taxon>Chordata</taxon>
        <taxon>Craniata</taxon>
        <taxon>Vertebrata</taxon>
        <taxon>Euteleostomi</taxon>
        <taxon>Actinopterygii</taxon>
        <taxon>Neopterygii</taxon>
        <taxon>Teleostei</taxon>
        <taxon>Ostariophysi</taxon>
        <taxon>Siluriformes</taxon>
        <taxon>Sisoridae</taxon>
        <taxon>Sisorinae</taxon>
        <taxon>Bagarius</taxon>
    </lineage>
</organism>
<keyword evidence="2" id="KW-1185">Reference proteome</keyword>
<dbReference type="EMBL" id="VCAZ01000102">
    <property type="protein sequence ID" value="TSS48094.1"/>
    <property type="molecule type" value="Genomic_DNA"/>
</dbReference>
<gene>
    <name evidence="1" type="ORF">Baya_12376</name>
</gene>
<name>A0A556V2S7_BAGYA</name>
<dbReference type="InterPro" id="IPR036352">
    <property type="entry name" value="Semap_dom_sf"/>
</dbReference>
<comment type="caution">
    <text evidence="1">The sequence shown here is derived from an EMBL/GenBank/DDBJ whole genome shotgun (WGS) entry which is preliminary data.</text>
</comment>
<dbReference type="Proteomes" id="UP000319801">
    <property type="component" value="Unassembled WGS sequence"/>
</dbReference>
<accession>A0A556V2S7</accession>
<reference evidence="1 2" key="1">
    <citation type="journal article" date="2019" name="Genome Biol. Evol.">
        <title>Whole-Genome Sequencing of the Giant Devil Catfish, Bagarius yarrelli.</title>
        <authorList>
            <person name="Jiang W."/>
            <person name="Lv Y."/>
            <person name="Cheng L."/>
            <person name="Yang K."/>
            <person name="Chao B."/>
            <person name="Wang X."/>
            <person name="Li Y."/>
            <person name="Pan X."/>
            <person name="You X."/>
            <person name="Zhang Y."/>
            <person name="Yang J."/>
            <person name="Li J."/>
            <person name="Zhang X."/>
            <person name="Liu S."/>
            <person name="Sun C."/>
            <person name="Yang J."/>
            <person name="Shi Q."/>
        </authorList>
    </citation>
    <scope>NUCLEOTIDE SEQUENCE [LARGE SCALE GENOMIC DNA]</scope>
    <source>
        <strain evidence="1">JWS20170419001</strain>
        <tissue evidence="1">Muscle</tissue>
    </source>
</reference>